<keyword evidence="12" id="KW-1185">Reference proteome</keyword>
<dbReference type="OrthoDB" id="260091at2759"/>
<dbReference type="RefSeq" id="XP_068370273.1">
    <property type="nucleotide sequence ID" value="XM_068496771.1"/>
</dbReference>
<comment type="subcellular location">
    <subcellularLocation>
        <location evidence="1">Cytoplasm</location>
        <location evidence="1">Cytoskeleton</location>
        <location evidence="1">Cilium axoneme</location>
    </subcellularLocation>
</comment>
<dbReference type="GO" id="GO:0046872">
    <property type="term" value="F:metal ion binding"/>
    <property type="evidence" value="ECO:0007669"/>
    <property type="project" value="UniProtKB-KW"/>
</dbReference>
<name>A0A1J4L0U3_9EUKA</name>
<evidence type="ECO:0000256" key="9">
    <source>
        <dbReference type="ARBA" id="ARBA00046139"/>
    </source>
</evidence>
<evidence type="ECO:0000313" key="11">
    <source>
        <dbReference type="EMBL" id="OHT17137.1"/>
    </source>
</evidence>
<comment type="function">
    <text evidence="9">Radial spoke stalk protein that binds heme under oxidizing conditions. Required for the coordinated beating of multiple cilia maybe by functioning in a redox signaling pathway.</text>
</comment>
<dbReference type="PROSITE" id="PS50255">
    <property type="entry name" value="CYTOCHROME_B5_2"/>
    <property type="match status" value="1"/>
</dbReference>
<evidence type="ECO:0000256" key="4">
    <source>
        <dbReference type="ARBA" id="ARBA00022723"/>
    </source>
</evidence>
<dbReference type="AlphaFoldDB" id="A0A1J4L0U3"/>
<evidence type="ECO:0000256" key="7">
    <source>
        <dbReference type="ARBA" id="ARBA00023273"/>
    </source>
</evidence>
<accession>A0A1J4L0U3</accession>
<dbReference type="Proteomes" id="UP000179807">
    <property type="component" value="Unassembled WGS sequence"/>
</dbReference>
<dbReference type="Pfam" id="PF00173">
    <property type="entry name" value="Cyt-b5"/>
    <property type="match status" value="1"/>
</dbReference>
<dbReference type="InterPro" id="IPR036400">
    <property type="entry name" value="Cyt_B5-like_heme/steroid_sf"/>
</dbReference>
<keyword evidence="3" id="KW-0349">Heme</keyword>
<dbReference type="Gene3D" id="3.10.120.10">
    <property type="entry name" value="Cytochrome b5-like heme/steroid binding domain"/>
    <property type="match status" value="1"/>
</dbReference>
<dbReference type="GO" id="GO:0005930">
    <property type="term" value="C:axoneme"/>
    <property type="evidence" value="ECO:0007669"/>
    <property type="project" value="UniProtKB-SubCell"/>
</dbReference>
<proteinExistence type="predicted"/>
<keyword evidence="7" id="KW-0966">Cell projection</keyword>
<evidence type="ECO:0000313" key="12">
    <source>
        <dbReference type="Proteomes" id="UP000179807"/>
    </source>
</evidence>
<evidence type="ECO:0000256" key="2">
    <source>
        <dbReference type="ARBA" id="ARBA00022490"/>
    </source>
</evidence>
<dbReference type="SMART" id="SM01117">
    <property type="entry name" value="Cyt-b5"/>
    <property type="match status" value="1"/>
</dbReference>
<dbReference type="PANTHER" id="PTHR21281">
    <property type="entry name" value="CYTOCHROME B5 DOMAIN-CONTAINING PROTEIN 1"/>
    <property type="match status" value="1"/>
</dbReference>
<dbReference type="PANTHER" id="PTHR21281:SF0">
    <property type="entry name" value="CYTOCHROME B5 DOMAIN-CONTAINING PROTEIN 1"/>
    <property type="match status" value="1"/>
</dbReference>
<keyword evidence="6" id="KW-0206">Cytoskeleton</keyword>
<dbReference type="InterPro" id="IPR001199">
    <property type="entry name" value="Cyt_B5-like_heme/steroid-bd"/>
</dbReference>
<comment type="caution">
    <text evidence="11">The sequence shown here is derived from an EMBL/GenBank/DDBJ whole genome shotgun (WGS) entry which is preliminary data.</text>
</comment>
<dbReference type="EMBL" id="MLAK01000035">
    <property type="protein sequence ID" value="OHT17137.1"/>
    <property type="molecule type" value="Genomic_DNA"/>
</dbReference>
<evidence type="ECO:0000256" key="1">
    <source>
        <dbReference type="ARBA" id="ARBA00004430"/>
    </source>
</evidence>
<keyword evidence="4" id="KW-0479">Metal-binding</keyword>
<feature type="domain" description="Cytochrome b5 heme-binding" evidence="10">
    <location>
        <begin position="4"/>
        <end position="60"/>
    </location>
</feature>
<evidence type="ECO:0000256" key="5">
    <source>
        <dbReference type="ARBA" id="ARBA00023004"/>
    </source>
</evidence>
<protein>
    <recommendedName>
        <fullName evidence="8">Cytochrome b5 domain-containing protein 1</fullName>
    </recommendedName>
</protein>
<dbReference type="VEuPathDB" id="TrichDB:TRFO_12666"/>
<dbReference type="GeneID" id="94831475"/>
<evidence type="ECO:0000256" key="3">
    <source>
        <dbReference type="ARBA" id="ARBA00022617"/>
    </source>
</evidence>
<keyword evidence="2" id="KW-0963">Cytoplasm</keyword>
<keyword evidence="5" id="KW-0408">Iron</keyword>
<evidence type="ECO:0000256" key="6">
    <source>
        <dbReference type="ARBA" id="ARBA00023212"/>
    </source>
</evidence>
<reference evidence="11" key="1">
    <citation type="submission" date="2016-10" db="EMBL/GenBank/DDBJ databases">
        <authorList>
            <person name="Benchimol M."/>
            <person name="Almeida L.G."/>
            <person name="Vasconcelos A.T."/>
            <person name="Perreira-Neves A."/>
            <person name="Rosa I.A."/>
            <person name="Tasca T."/>
            <person name="Bogo M.R."/>
            <person name="de Souza W."/>
        </authorList>
    </citation>
    <scope>NUCLEOTIDE SEQUENCE [LARGE SCALE GENOMIC DNA]</scope>
    <source>
        <strain evidence="11">K</strain>
    </source>
</reference>
<dbReference type="SUPFAM" id="SSF55856">
    <property type="entry name" value="Cytochrome b5-like heme/steroid binding domain"/>
    <property type="match status" value="1"/>
</dbReference>
<gene>
    <name evidence="11" type="ORF">TRFO_12666</name>
</gene>
<sequence>MNTTRWILPSEVLAHNTSQDCWVSFLDHVWDLTTLVKDHANDPEYQPIIKAAGTDISHWFNPKTKDIRTIIDPDTELVTPHLAVTELLDVAKIEPDLGVVPPRKPWWKDESRIIGKLSKNPRWIRIVNTLTKLEDMIEVAGEESLWDILARFKKINSHADSYTWKFLGRVLTMEKTLDQNGIKDESAKFARLNLDYDMYIPAIMIYYNDDLTVA</sequence>
<dbReference type="InterPro" id="IPR052320">
    <property type="entry name" value="Cytochrome_b5_domain"/>
</dbReference>
<evidence type="ECO:0000259" key="10">
    <source>
        <dbReference type="PROSITE" id="PS50255"/>
    </source>
</evidence>
<organism evidence="11 12">
    <name type="scientific">Tritrichomonas foetus</name>
    <dbReference type="NCBI Taxonomy" id="1144522"/>
    <lineage>
        <taxon>Eukaryota</taxon>
        <taxon>Metamonada</taxon>
        <taxon>Parabasalia</taxon>
        <taxon>Tritrichomonadida</taxon>
        <taxon>Tritrichomonadidae</taxon>
        <taxon>Tritrichomonas</taxon>
    </lineage>
</organism>
<evidence type="ECO:0000256" key="8">
    <source>
        <dbReference type="ARBA" id="ARBA00040649"/>
    </source>
</evidence>